<evidence type="ECO:0000313" key="1">
    <source>
        <dbReference type="EMBL" id="QIL48135.1"/>
    </source>
</evidence>
<keyword evidence="1" id="KW-0378">Hydrolase</keyword>
<dbReference type="AlphaFoldDB" id="A0A6G8AT73"/>
<organism evidence="1 2">
    <name type="scientific">Vagococcus hydrophili</name>
    <dbReference type="NCBI Taxonomy" id="2714947"/>
    <lineage>
        <taxon>Bacteria</taxon>
        <taxon>Bacillati</taxon>
        <taxon>Bacillota</taxon>
        <taxon>Bacilli</taxon>
        <taxon>Lactobacillales</taxon>
        <taxon>Enterococcaceae</taxon>
        <taxon>Vagococcus</taxon>
    </lineage>
</organism>
<protein>
    <submittedName>
        <fullName evidence="1">Helicase</fullName>
    </submittedName>
</protein>
<dbReference type="EMBL" id="CP049887">
    <property type="protein sequence ID" value="QIL48135.1"/>
    <property type="molecule type" value="Genomic_DNA"/>
</dbReference>
<dbReference type="GO" id="GO:0004386">
    <property type="term" value="F:helicase activity"/>
    <property type="evidence" value="ECO:0007669"/>
    <property type="project" value="UniProtKB-KW"/>
</dbReference>
<sequence>METMELIIGGLSKKETLVQLYDKKIKMNPLAETYINDTRFKVTETPRKIQIIMLSVAELGLTKGANLSTIYKQAAEKGLLLCPEDTGIYLRMGNRYEKNSHGLVSKGKAPDDSLTVATKNITSDIHFPKGLYLRKIEGDLWLRGYICDDEHLFSSEDRFVFCKK</sequence>
<name>A0A6G8AT73_9ENTE</name>
<dbReference type="KEGG" id="vhy:G7082_06200"/>
<keyword evidence="1" id="KW-0067">ATP-binding</keyword>
<evidence type="ECO:0000313" key="2">
    <source>
        <dbReference type="Proteomes" id="UP000501747"/>
    </source>
</evidence>
<gene>
    <name evidence="1" type="ORF">G7082_06200</name>
</gene>
<keyword evidence="2" id="KW-1185">Reference proteome</keyword>
<keyword evidence="1" id="KW-0547">Nucleotide-binding</keyword>
<dbReference type="RefSeq" id="WP_166034283.1">
    <property type="nucleotide sequence ID" value="NZ_CP049887.1"/>
</dbReference>
<keyword evidence="1" id="KW-0347">Helicase</keyword>
<accession>A0A6G8AT73</accession>
<proteinExistence type="predicted"/>
<reference evidence="1 2" key="1">
    <citation type="submission" date="2020-03" db="EMBL/GenBank/DDBJ databases">
        <title>Vagococcus sp. nov., isolated from beetles.</title>
        <authorList>
            <person name="Hyun D.-W."/>
            <person name="Bae J.-W."/>
        </authorList>
    </citation>
    <scope>NUCLEOTIDE SEQUENCE [LARGE SCALE GENOMIC DNA]</scope>
    <source>
        <strain evidence="1 2">HDW17B</strain>
    </source>
</reference>
<dbReference type="Proteomes" id="UP000501747">
    <property type="component" value="Chromosome"/>
</dbReference>